<dbReference type="Gramene" id="mRNA:HanXRQr2_Chr04g0162101">
    <property type="protein sequence ID" value="mRNA:HanXRQr2_Chr04g0162101"/>
    <property type="gene ID" value="HanXRQr2_Chr04g0162101"/>
</dbReference>
<feature type="region of interest" description="Disordered" evidence="1">
    <location>
        <begin position="1"/>
        <end position="163"/>
    </location>
</feature>
<evidence type="ECO:0000313" key="2">
    <source>
        <dbReference type="EMBL" id="KAF5809834.1"/>
    </source>
</evidence>
<reference evidence="2" key="1">
    <citation type="journal article" date="2017" name="Nature">
        <title>The sunflower genome provides insights into oil metabolism, flowering and Asterid evolution.</title>
        <authorList>
            <person name="Badouin H."/>
            <person name="Gouzy J."/>
            <person name="Grassa C.J."/>
            <person name="Murat F."/>
            <person name="Staton S.E."/>
            <person name="Cottret L."/>
            <person name="Lelandais-Briere C."/>
            <person name="Owens G.L."/>
            <person name="Carrere S."/>
            <person name="Mayjonade B."/>
            <person name="Legrand L."/>
            <person name="Gill N."/>
            <person name="Kane N.C."/>
            <person name="Bowers J.E."/>
            <person name="Hubner S."/>
            <person name="Bellec A."/>
            <person name="Berard A."/>
            <person name="Berges H."/>
            <person name="Blanchet N."/>
            <person name="Boniface M.C."/>
            <person name="Brunel D."/>
            <person name="Catrice O."/>
            <person name="Chaidir N."/>
            <person name="Claudel C."/>
            <person name="Donnadieu C."/>
            <person name="Faraut T."/>
            <person name="Fievet G."/>
            <person name="Helmstetter N."/>
            <person name="King M."/>
            <person name="Knapp S.J."/>
            <person name="Lai Z."/>
            <person name="Le Paslier M.C."/>
            <person name="Lippi Y."/>
            <person name="Lorenzon L."/>
            <person name="Mandel J.R."/>
            <person name="Marage G."/>
            <person name="Marchand G."/>
            <person name="Marquand E."/>
            <person name="Bret-Mestries E."/>
            <person name="Morien E."/>
            <person name="Nambeesan S."/>
            <person name="Nguyen T."/>
            <person name="Pegot-Espagnet P."/>
            <person name="Pouilly N."/>
            <person name="Raftis F."/>
            <person name="Sallet E."/>
            <person name="Schiex T."/>
            <person name="Thomas J."/>
            <person name="Vandecasteele C."/>
            <person name="Vares D."/>
            <person name="Vear F."/>
            <person name="Vautrin S."/>
            <person name="Crespi M."/>
            <person name="Mangin B."/>
            <person name="Burke J.M."/>
            <person name="Salse J."/>
            <person name="Munos S."/>
            <person name="Vincourt P."/>
            <person name="Rieseberg L.H."/>
            <person name="Langlade N.B."/>
        </authorList>
    </citation>
    <scope>NUCLEOTIDE SEQUENCE</scope>
    <source>
        <tissue evidence="2">Leaves</tissue>
    </source>
</reference>
<gene>
    <name evidence="2" type="ORF">HanXRQr2_Chr04g0162101</name>
</gene>
<sequence>MAAGAESKKDKRAAEAEKKRVEEKKAEEEKKVEEDKRKAEEERKKRAEEEKRKKADEERKKKTEEERRKTASDKPSGHDAQKSGTVHVAGLDRPHHEKRKEPEFGKGVQSVKTTSGTKGSGSAASGKQGAPPYSPIGPRDTLGDIYYKSYTEESRGDAPHQPR</sequence>
<feature type="compositionally biased region" description="Basic and acidic residues" evidence="1">
    <location>
        <begin position="150"/>
        <end position="163"/>
    </location>
</feature>
<organism evidence="2 3">
    <name type="scientific">Helianthus annuus</name>
    <name type="common">Common sunflower</name>
    <dbReference type="NCBI Taxonomy" id="4232"/>
    <lineage>
        <taxon>Eukaryota</taxon>
        <taxon>Viridiplantae</taxon>
        <taxon>Streptophyta</taxon>
        <taxon>Embryophyta</taxon>
        <taxon>Tracheophyta</taxon>
        <taxon>Spermatophyta</taxon>
        <taxon>Magnoliopsida</taxon>
        <taxon>eudicotyledons</taxon>
        <taxon>Gunneridae</taxon>
        <taxon>Pentapetalae</taxon>
        <taxon>asterids</taxon>
        <taxon>campanulids</taxon>
        <taxon>Asterales</taxon>
        <taxon>Asteraceae</taxon>
        <taxon>Asteroideae</taxon>
        <taxon>Heliantheae alliance</taxon>
        <taxon>Heliantheae</taxon>
        <taxon>Helianthus</taxon>
    </lineage>
</organism>
<dbReference type="AlphaFoldDB" id="A0A9K3J7H0"/>
<keyword evidence="3" id="KW-1185">Reference proteome</keyword>
<feature type="compositionally biased region" description="Basic and acidic residues" evidence="1">
    <location>
        <begin position="90"/>
        <end position="104"/>
    </location>
</feature>
<feature type="compositionally biased region" description="Low complexity" evidence="1">
    <location>
        <begin position="110"/>
        <end position="130"/>
    </location>
</feature>
<reference evidence="2" key="2">
    <citation type="submission" date="2020-06" db="EMBL/GenBank/DDBJ databases">
        <title>Helianthus annuus Genome sequencing and assembly Release 2.</title>
        <authorList>
            <person name="Gouzy J."/>
            <person name="Langlade N."/>
            <person name="Munos S."/>
        </authorList>
    </citation>
    <scope>NUCLEOTIDE SEQUENCE</scope>
    <source>
        <tissue evidence="2">Leaves</tissue>
    </source>
</reference>
<name>A0A9K3J7H0_HELAN</name>
<feature type="compositionally biased region" description="Basic and acidic residues" evidence="1">
    <location>
        <begin position="1"/>
        <end position="81"/>
    </location>
</feature>
<evidence type="ECO:0000313" key="3">
    <source>
        <dbReference type="Proteomes" id="UP000215914"/>
    </source>
</evidence>
<dbReference type="Proteomes" id="UP000215914">
    <property type="component" value="Unassembled WGS sequence"/>
</dbReference>
<dbReference type="EMBL" id="MNCJ02000319">
    <property type="protein sequence ID" value="KAF5809834.1"/>
    <property type="molecule type" value="Genomic_DNA"/>
</dbReference>
<accession>A0A9K3J7H0</accession>
<comment type="caution">
    <text evidence="2">The sequence shown here is derived from an EMBL/GenBank/DDBJ whole genome shotgun (WGS) entry which is preliminary data.</text>
</comment>
<proteinExistence type="predicted"/>
<evidence type="ECO:0000256" key="1">
    <source>
        <dbReference type="SAM" id="MobiDB-lite"/>
    </source>
</evidence>
<protein>
    <submittedName>
        <fullName evidence="2">Uncharacterized protein</fullName>
    </submittedName>
</protein>